<evidence type="ECO:0000313" key="2">
    <source>
        <dbReference type="Proteomes" id="UP001628193"/>
    </source>
</evidence>
<name>A0ABQ0CAY3_9PROT</name>
<proteinExistence type="predicted"/>
<accession>A0ABQ0CAY3</accession>
<gene>
    <name evidence="1" type="ORF">SIID45300_02387</name>
</gene>
<dbReference type="Proteomes" id="UP001628193">
    <property type="component" value="Unassembled WGS sequence"/>
</dbReference>
<keyword evidence="2" id="KW-1185">Reference proteome</keyword>
<reference evidence="1 2" key="2">
    <citation type="submission" date="2024-09" db="EMBL/GenBank/DDBJ databases">
        <title>Draft genome sequence of Candidatus Magnetaquicoccaceae bacterium FCR-1.</title>
        <authorList>
            <person name="Shimoshige H."/>
            <person name="Shimamura S."/>
            <person name="Taoka A."/>
            <person name="Kobayashi H."/>
            <person name="Maekawa T."/>
        </authorList>
    </citation>
    <scope>NUCLEOTIDE SEQUENCE [LARGE SCALE GENOMIC DNA]</scope>
    <source>
        <strain evidence="1 2">FCR-1</strain>
    </source>
</reference>
<dbReference type="EMBL" id="BAAFGK010000004">
    <property type="protein sequence ID" value="GAB0058047.1"/>
    <property type="molecule type" value="Genomic_DNA"/>
</dbReference>
<sequence length="206" mass="22713">MSAIYPVLPRPKSVQIGSVTPSIASETHSLRVQTRSRNVHRWTFKLTYMDLTRDEHATLRAFCLAQRGRLRRFLFTPPIHAAPRGVILGSPKVHGSAFTRDPLDGVMRVVTKGWIPSVSGIVKAFDFIQFNGHSKVYAAIEDASSDGSGHATLIIEPGLLYPVADDESVIVSDVPFVCSVAEDGFADRLIGGPWYQDVEINLVERL</sequence>
<dbReference type="RefSeq" id="WP_420905727.1">
    <property type="nucleotide sequence ID" value="NZ_BAAFGK010000004.1"/>
</dbReference>
<comment type="caution">
    <text evidence="1">The sequence shown here is derived from an EMBL/GenBank/DDBJ whole genome shotgun (WGS) entry which is preliminary data.</text>
</comment>
<organism evidence="1 2">
    <name type="scientific">Candidatus Magnetaquiglobus chichijimensis</name>
    <dbReference type="NCBI Taxonomy" id="3141448"/>
    <lineage>
        <taxon>Bacteria</taxon>
        <taxon>Pseudomonadati</taxon>
        <taxon>Pseudomonadota</taxon>
        <taxon>Magnetococcia</taxon>
        <taxon>Magnetococcales</taxon>
        <taxon>Candidatus Magnetaquicoccaceae</taxon>
        <taxon>Candidatus Magnetaquiglobus</taxon>
    </lineage>
</organism>
<evidence type="ECO:0000313" key="1">
    <source>
        <dbReference type="EMBL" id="GAB0058047.1"/>
    </source>
</evidence>
<dbReference type="Gene3D" id="3.30.200.190">
    <property type="match status" value="1"/>
</dbReference>
<reference evidence="1 2" key="1">
    <citation type="submission" date="2024-05" db="EMBL/GenBank/DDBJ databases">
        <authorList>
            <consortium name="Candidatus Magnetaquicoccaceae bacterium FCR-1 genome sequencing consortium"/>
            <person name="Shimoshige H."/>
            <person name="Shimamura S."/>
            <person name="Taoka A."/>
            <person name="Kobayashi H."/>
            <person name="Maekawa T."/>
        </authorList>
    </citation>
    <scope>NUCLEOTIDE SEQUENCE [LARGE SCALE GENOMIC DNA]</scope>
    <source>
        <strain evidence="1 2">FCR-1</strain>
    </source>
</reference>
<protein>
    <submittedName>
        <fullName evidence="1">Uncharacterized protein</fullName>
    </submittedName>
</protein>